<organism evidence="7 8">
    <name type="scientific">Pterocles burchelli</name>
    <dbReference type="NCBI Taxonomy" id="2585816"/>
    <lineage>
        <taxon>Eukaryota</taxon>
        <taxon>Metazoa</taxon>
        <taxon>Chordata</taxon>
        <taxon>Craniata</taxon>
        <taxon>Vertebrata</taxon>
        <taxon>Euteleostomi</taxon>
        <taxon>Archelosauria</taxon>
        <taxon>Archosauria</taxon>
        <taxon>Dinosauria</taxon>
        <taxon>Saurischia</taxon>
        <taxon>Theropoda</taxon>
        <taxon>Coelurosauria</taxon>
        <taxon>Aves</taxon>
        <taxon>Neognathae</taxon>
        <taxon>Neoaves</taxon>
        <taxon>Columbimorphae</taxon>
        <taxon>Pterocliformes</taxon>
        <taxon>Pteroclidae</taxon>
        <taxon>Pterocles</taxon>
    </lineage>
</organism>
<evidence type="ECO:0000256" key="1">
    <source>
        <dbReference type="ARBA" id="ARBA00022692"/>
    </source>
</evidence>
<dbReference type="InterPro" id="IPR045119">
    <property type="entry name" value="SUN1-5"/>
</dbReference>
<evidence type="ECO:0000313" key="7">
    <source>
        <dbReference type="EMBL" id="NWU69681.1"/>
    </source>
</evidence>
<evidence type="ECO:0000256" key="4">
    <source>
        <dbReference type="ARBA" id="ARBA00023136"/>
    </source>
</evidence>
<evidence type="ECO:0000256" key="3">
    <source>
        <dbReference type="ARBA" id="ARBA00023054"/>
    </source>
</evidence>
<dbReference type="PANTHER" id="PTHR12911">
    <property type="entry name" value="SAD1/UNC-84-LIKE PROTEIN-RELATED"/>
    <property type="match status" value="1"/>
</dbReference>
<evidence type="ECO:0000256" key="2">
    <source>
        <dbReference type="ARBA" id="ARBA00022989"/>
    </source>
</evidence>
<feature type="non-terminal residue" evidence="7">
    <location>
        <position position="122"/>
    </location>
</feature>
<dbReference type="PANTHER" id="PTHR12911:SF23">
    <property type="entry name" value="SUN DOMAIN-CONTAINING PROTEIN 1"/>
    <property type="match status" value="1"/>
</dbReference>
<accession>A0A7K5YW91</accession>
<feature type="domain" description="SUN" evidence="6">
    <location>
        <begin position="1"/>
        <end position="122"/>
    </location>
</feature>
<dbReference type="Gene3D" id="2.60.120.260">
    <property type="entry name" value="Galactose-binding domain-like"/>
    <property type="match status" value="1"/>
</dbReference>
<dbReference type="GO" id="GO:0005637">
    <property type="term" value="C:nuclear inner membrane"/>
    <property type="evidence" value="ECO:0007669"/>
    <property type="project" value="UniProtKB-SubCell"/>
</dbReference>
<dbReference type="AlphaFoldDB" id="A0A7K5YW91"/>
<comment type="caution">
    <text evidence="7">The sequence shown here is derived from an EMBL/GenBank/DDBJ whole genome shotgun (WGS) entry which is preliminary data.</text>
</comment>
<evidence type="ECO:0000256" key="5">
    <source>
        <dbReference type="ARBA" id="ARBA00037816"/>
    </source>
</evidence>
<keyword evidence="3" id="KW-0175">Coiled coil</keyword>
<protein>
    <submittedName>
        <fullName evidence="7">SUN1 protein</fullName>
    </submittedName>
</protein>
<evidence type="ECO:0000259" key="6">
    <source>
        <dbReference type="PROSITE" id="PS51469"/>
    </source>
</evidence>
<keyword evidence="8" id="KW-1185">Reference proteome</keyword>
<keyword evidence="4" id="KW-0472">Membrane</keyword>
<evidence type="ECO:0000313" key="8">
    <source>
        <dbReference type="Proteomes" id="UP000522270"/>
    </source>
</evidence>
<dbReference type="EMBL" id="VYZE01000955">
    <property type="protein sequence ID" value="NWU69681.1"/>
    <property type="molecule type" value="Genomic_DNA"/>
</dbReference>
<feature type="non-terminal residue" evidence="7">
    <location>
        <position position="1"/>
    </location>
</feature>
<keyword evidence="2" id="KW-1133">Transmembrane helix</keyword>
<reference evidence="7 8" key="1">
    <citation type="submission" date="2019-09" db="EMBL/GenBank/DDBJ databases">
        <title>Bird 10,000 Genomes (B10K) Project - Family phase.</title>
        <authorList>
            <person name="Zhang G."/>
        </authorList>
    </citation>
    <scope>NUCLEOTIDE SEQUENCE [LARGE SCALE GENOMIC DNA]</scope>
    <source>
        <strain evidence="7">B10K-DU-027-49</strain>
        <tissue evidence="7">Muscle</tissue>
    </source>
</reference>
<dbReference type="FunFam" id="2.60.120.260:FF:000009">
    <property type="entry name" value="SUN domain-containing protein 1 isoform X1"/>
    <property type="match status" value="1"/>
</dbReference>
<sequence length="122" mass="13760">PDVYPGNCWAFRGSQGYLVIRLSAKIYPTAFTVEHIPNTLSPTGTITSAPREFSVYVNDESQAEGKLLGRYVYAQEGEPLQTFPVMEKNEKAFQLVELRTLSNWGHAAYTCLYRFRVHGKPA</sequence>
<gene>
    <name evidence="7" type="primary">Sun1_2</name>
    <name evidence="7" type="ORF">PTEBUR_R07104</name>
</gene>
<keyword evidence="1" id="KW-0812">Transmembrane</keyword>
<comment type="subcellular location">
    <subcellularLocation>
        <location evidence="5">Nucleus inner membrane</location>
        <topology evidence="5">Single-pass type II membrane protein</topology>
    </subcellularLocation>
</comment>
<dbReference type="InterPro" id="IPR012919">
    <property type="entry name" value="SUN_dom"/>
</dbReference>
<dbReference type="GO" id="GO:0034993">
    <property type="term" value="C:meiotic nuclear membrane microtubule tethering complex"/>
    <property type="evidence" value="ECO:0007669"/>
    <property type="project" value="TreeGrafter"/>
</dbReference>
<dbReference type="OrthoDB" id="342281at2759"/>
<dbReference type="PROSITE" id="PS51469">
    <property type="entry name" value="SUN"/>
    <property type="match status" value="1"/>
</dbReference>
<dbReference type="Pfam" id="PF07738">
    <property type="entry name" value="Sad1_UNC"/>
    <property type="match status" value="1"/>
</dbReference>
<proteinExistence type="predicted"/>
<name>A0A7K5YW91_9AVES</name>
<dbReference type="GO" id="GO:0043495">
    <property type="term" value="F:protein-membrane adaptor activity"/>
    <property type="evidence" value="ECO:0007669"/>
    <property type="project" value="TreeGrafter"/>
</dbReference>
<dbReference type="Proteomes" id="UP000522270">
    <property type="component" value="Unassembled WGS sequence"/>
</dbReference>